<dbReference type="Proteomes" id="UP000642809">
    <property type="component" value="Unassembled WGS sequence"/>
</dbReference>
<name>A0A8J3G630_9BACT</name>
<evidence type="ECO:0000313" key="1">
    <source>
        <dbReference type="EMBL" id="GHB44391.1"/>
    </source>
</evidence>
<comment type="caution">
    <text evidence="1">The sequence shown here is derived from an EMBL/GenBank/DDBJ whole genome shotgun (WGS) entry which is preliminary data.</text>
</comment>
<protein>
    <submittedName>
        <fullName evidence="1">Uncharacterized protein</fullName>
    </submittedName>
</protein>
<dbReference type="AlphaFoldDB" id="A0A8J3G630"/>
<sequence>MIEIKRFASFLDELKTDVQGLEDYHLVAVDTHAVNRLKSKTGVQLVAVIPNAQRSGRVGASEDMNSSIFFVIEKANPSAARTAEIDQYDKTQQIIIEIRSIIEEAAEEGCWPFWRLEPGSITIDPEYNIFGGWNGWSMQFTF</sequence>
<reference evidence="1" key="2">
    <citation type="submission" date="2020-09" db="EMBL/GenBank/DDBJ databases">
        <authorList>
            <person name="Sun Q."/>
            <person name="Kim S."/>
        </authorList>
    </citation>
    <scope>NUCLEOTIDE SEQUENCE</scope>
    <source>
        <strain evidence="1">KCTC 23224</strain>
    </source>
</reference>
<reference evidence="1" key="1">
    <citation type="journal article" date="2014" name="Int. J. Syst. Evol. Microbiol.">
        <title>Complete genome sequence of Corynebacterium casei LMG S-19264T (=DSM 44701T), isolated from a smear-ripened cheese.</title>
        <authorList>
            <consortium name="US DOE Joint Genome Institute (JGI-PGF)"/>
            <person name="Walter F."/>
            <person name="Albersmeier A."/>
            <person name="Kalinowski J."/>
            <person name="Ruckert C."/>
        </authorList>
    </citation>
    <scope>NUCLEOTIDE SEQUENCE</scope>
    <source>
        <strain evidence="1">KCTC 23224</strain>
    </source>
</reference>
<evidence type="ECO:0000313" key="2">
    <source>
        <dbReference type="Proteomes" id="UP000642809"/>
    </source>
</evidence>
<gene>
    <name evidence="1" type="ORF">GCM10008106_26820</name>
</gene>
<accession>A0A8J3G630</accession>
<dbReference type="EMBL" id="BMYF01000017">
    <property type="protein sequence ID" value="GHB44391.1"/>
    <property type="molecule type" value="Genomic_DNA"/>
</dbReference>
<organism evidence="1 2">
    <name type="scientific">Mongoliitalea lutea</name>
    <dbReference type="NCBI Taxonomy" id="849756"/>
    <lineage>
        <taxon>Bacteria</taxon>
        <taxon>Pseudomonadati</taxon>
        <taxon>Bacteroidota</taxon>
        <taxon>Cytophagia</taxon>
        <taxon>Cytophagales</taxon>
        <taxon>Cyclobacteriaceae</taxon>
        <taxon>Mongoliitalea</taxon>
    </lineage>
</organism>
<keyword evidence="2" id="KW-1185">Reference proteome</keyword>
<proteinExistence type="predicted"/>
<dbReference type="RefSeq" id="WP_189583532.1">
    <property type="nucleotide sequence ID" value="NZ_BMYF01000017.1"/>
</dbReference>